<protein>
    <recommendedName>
        <fullName evidence="3">Lipoprotein</fullName>
    </recommendedName>
</protein>
<dbReference type="AlphaFoldDB" id="A0A6I4SM66"/>
<comment type="caution">
    <text evidence="1">The sequence shown here is derived from an EMBL/GenBank/DDBJ whole genome shotgun (WGS) entry which is preliminary data.</text>
</comment>
<dbReference type="OrthoDB" id="5402191at2"/>
<evidence type="ECO:0000313" key="1">
    <source>
        <dbReference type="EMBL" id="MXO56855.1"/>
    </source>
</evidence>
<dbReference type="EMBL" id="WTYS01000001">
    <property type="protein sequence ID" value="MXO56855.1"/>
    <property type="molecule type" value="Genomic_DNA"/>
</dbReference>
<proteinExistence type="predicted"/>
<keyword evidence="2" id="KW-1185">Reference proteome</keyword>
<gene>
    <name evidence="1" type="ORF">GRI36_08160</name>
</gene>
<evidence type="ECO:0008006" key="3">
    <source>
        <dbReference type="Google" id="ProtNLM"/>
    </source>
</evidence>
<name>A0A6I4SM66_9SPHN</name>
<reference evidence="1 2" key="1">
    <citation type="submission" date="2019-12" db="EMBL/GenBank/DDBJ databases">
        <title>Genomic-based taxomic classification of the family Erythrobacteraceae.</title>
        <authorList>
            <person name="Xu L."/>
        </authorList>
    </citation>
    <scope>NUCLEOTIDE SEQUENCE [LARGE SCALE GENOMIC DNA]</scope>
    <source>
        <strain evidence="1 2">JCM 17802</strain>
    </source>
</reference>
<sequence>MSARFLALPSSVVLLASCSADVDQPQAEAGAETIECALGESGDFSATCQVERATADGLNLLVVRHPDGGFRRFEQLTDGRGLAEADGAEILVRSLQGDLLEVAIGPDRYRFKAQKQNADAASE</sequence>
<dbReference type="Proteomes" id="UP000468943">
    <property type="component" value="Unassembled WGS sequence"/>
</dbReference>
<evidence type="ECO:0000313" key="2">
    <source>
        <dbReference type="Proteomes" id="UP000468943"/>
    </source>
</evidence>
<organism evidence="1 2">
    <name type="scientific">Pontixanthobacter gangjinensis</name>
    <dbReference type="NCBI Taxonomy" id="1028742"/>
    <lineage>
        <taxon>Bacteria</taxon>
        <taxon>Pseudomonadati</taxon>
        <taxon>Pseudomonadota</taxon>
        <taxon>Alphaproteobacteria</taxon>
        <taxon>Sphingomonadales</taxon>
        <taxon>Erythrobacteraceae</taxon>
        <taxon>Pontixanthobacter</taxon>
    </lineage>
</organism>
<accession>A0A6I4SM66</accession>
<dbReference type="PROSITE" id="PS51257">
    <property type="entry name" value="PROKAR_LIPOPROTEIN"/>
    <property type="match status" value="1"/>
</dbReference>
<dbReference type="RefSeq" id="WP_160598005.1">
    <property type="nucleotide sequence ID" value="NZ_WTYS01000001.1"/>
</dbReference>